<dbReference type="EMBL" id="MLAK01000616">
    <property type="protein sequence ID" value="OHT10241.1"/>
    <property type="molecule type" value="Genomic_DNA"/>
</dbReference>
<dbReference type="VEuPathDB" id="TrichDB:TRFO_04244"/>
<organism evidence="1 2">
    <name type="scientific">Tritrichomonas foetus</name>
    <dbReference type="NCBI Taxonomy" id="1144522"/>
    <lineage>
        <taxon>Eukaryota</taxon>
        <taxon>Metamonada</taxon>
        <taxon>Parabasalia</taxon>
        <taxon>Tritrichomonadida</taxon>
        <taxon>Tritrichomonadidae</taxon>
        <taxon>Tritrichomonas</taxon>
    </lineage>
</organism>
<accession>A0A1J4KFP9</accession>
<gene>
    <name evidence="1" type="ORF">TRFO_04244</name>
</gene>
<evidence type="ECO:0000313" key="2">
    <source>
        <dbReference type="Proteomes" id="UP000179807"/>
    </source>
</evidence>
<sequence length="78" mass="9389">MEFIAEFPLKEQRKRRRPKTHNSHCAKEDTDEITNEMTNNMAIWTFHHLFYELTNESGEDLKNHCPPFLTLFIYTAMQ</sequence>
<name>A0A1J4KFP9_9EUKA</name>
<comment type="caution">
    <text evidence="1">The sequence shown here is derived from an EMBL/GenBank/DDBJ whole genome shotgun (WGS) entry which is preliminary data.</text>
</comment>
<protein>
    <submittedName>
        <fullName evidence="1">Uncharacterized protein</fullName>
    </submittedName>
</protein>
<dbReference type="Proteomes" id="UP000179807">
    <property type="component" value="Unassembled WGS sequence"/>
</dbReference>
<dbReference type="RefSeq" id="XP_068363377.1">
    <property type="nucleotide sequence ID" value="XM_068491776.1"/>
</dbReference>
<dbReference type="GeneID" id="94826480"/>
<dbReference type="AlphaFoldDB" id="A0A1J4KFP9"/>
<reference evidence="1" key="1">
    <citation type="submission" date="2016-10" db="EMBL/GenBank/DDBJ databases">
        <authorList>
            <person name="Benchimol M."/>
            <person name="Almeida L.G."/>
            <person name="Vasconcelos A.T."/>
            <person name="Perreira-Neves A."/>
            <person name="Rosa I.A."/>
            <person name="Tasca T."/>
            <person name="Bogo M.R."/>
            <person name="de Souza W."/>
        </authorList>
    </citation>
    <scope>NUCLEOTIDE SEQUENCE [LARGE SCALE GENOMIC DNA]</scope>
    <source>
        <strain evidence="1">K</strain>
    </source>
</reference>
<keyword evidence="2" id="KW-1185">Reference proteome</keyword>
<proteinExistence type="predicted"/>
<evidence type="ECO:0000313" key="1">
    <source>
        <dbReference type="EMBL" id="OHT10241.1"/>
    </source>
</evidence>